<name>A0A7T7BKA6_PENDI</name>
<dbReference type="PANTHER" id="PTHR40628">
    <property type="entry name" value="CHROMO DOMAIN-CONTAINING PROTEIN"/>
    <property type="match status" value="1"/>
</dbReference>
<dbReference type="KEGG" id="pdp:PDIP_35100"/>
<evidence type="ECO:0000313" key="2">
    <source>
        <dbReference type="Proteomes" id="UP000595662"/>
    </source>
</evidence>
<dbReference type="GeneID" id="26231828"/>
<dbReference type="Proteomes" id="UP000595662">
    <property type="component" value="Chromosome 2"/>
</dbReference>
<protein>
    <submittedName>
        <fullName evidence="1">Signal sequence receptor alpha subunit</fullName>
    </submittedName>
</protein>
<dbReference type="AlphaFoldDB" id="A0A7T7BKA6"/>
<keyword evidence="1" id="KW-0675">Receptor</keyword>
<proteinExistence type="predicted"/>
<dbReference type="VEuPathDB" id="FungiDB:PDIP_35100"/>
<gene>
    <name evidence="1" type="ORF">Pdw03_6582</name>
</gene>
<evidence type="ECO:0000313" key="1">
    <source>
        <dbReference type="EMBL" id="QQK42681.1"/>
    </source>
</evidence>
<organism evidence="1 2">
    <name type="scientific">Penicillium digitatum</name>
    <name type="common">Green mold</name>
    <dbReference type="NCBI Taxonomy" id="36651"/>
    <lineage>
        <taxon>Eukaryota</taxon>
        <taxon>Fungi</taxon>
        <taxon>Dikarya</taxon>
        <taxon>Ascomycota</taxon>
        <taxon>Pezizomycotina</taxon>
        <taxon>Eurotiomycetes</taxon>
        <taxon>Eurotiomycetidae</taxon>
        <taxon>Eurotiales</taxon>
        <taxon>Aspergillaceae</taxon>
        <taxon>Penicillium</taxon>
    </lineage>
</organism>
<accession>A0A7T7BKA6</accession>
<sequence>MASMPQRHDRPPPPCPTWVYSNNSDTHVAKDRFWFGQDYVPFRSYVTDIAGGSVEVIGMGTVNLATVSLPFQTRPNPHSSLRLKNVLHAPAMLCNIIGSPVSDNYTVMCGPNTSEMSGFIVKNADGSVMAYFKPMRQGPWLYQIQLGEPPLGHEFGISPLCPNGLYLIHAFWSQRERHRFEVLRASGLIRASGVEPLTPAEKNWFAKQRMSEMGIALAYGLSNNREEHREESRAIMRILKSQAENEPKI</sequence>
<reference evidence="1 2" key="1">
    <citation type="submission" date="2020-08" db="EMBL/GenBank/DDBJ databases">
        <title>The completed genome sequence of the pathogenic ascomycete fungus Penicillium digitatum.</title>
        <authorList>
            <person name="Wang M."/>
        </authorList>
    </citation>
    <scope>NUCLEOTIDE SEQUENCE [LARGE SCALE GENOMIC DNA]</scope>
    <source>
        <strain evidence="1 2">PdW03</strain>
    </source>
</reference>
<dbReference type="RefSeq" id="XP_014535342.1">
    <property type="nucleotide sequence ID" value="XM_014679856.1"/>
</dbReference>
<dbReference type="EMBL" id="CP060775">
    <property type="protein sequence ID" value="QQK42681.1"/>
    <property type="molecule type" value="Genomic_DNA"/>
</dbReference>
<dbReference type="OMA" id="AKDRCWF"/>
<dbReference type="PANTHER" id="PTHR40628:SF1">
    <property type="entry name" value="CHROMO DOMAIN-CONTAINING PROTEIN"/>
    <property type="match status" value="1"/>
</dbReference>